<organism evidence="8 9">
    <name type="scientific">Clostridium rhizosphaerae</name>
    <dbReference type="NCBI Taxonomy" id="2803861"/>
    <lineage>
        <taxon>Bacteria</taxon>
        <taxon>Bacillati</taxon>
        <taxon>Bacillota</taxon>
        <taxon>Clostridia</taxon>
        <taxon>Eubacteriales</taxon>
        <taxon>Clostridiaceae</taxon>
        <taxon>Clostridium</taxon>
    </lineage>
</organism>
<evidence type="ECO:0000313" key="9">
    <source>
        <dbReference type="Proteomes" id="UP000632377"/>
    </source>
</evidence>
<dbReference type="InterPro" id="IPR015414">
    <property type="entry name" value="TMEM64"/>
</dbReference>
<feature type="transmembrane region" description="Helical" evidence="6">
    <location>
        <begin position="21"/>
        <end position="40"/>
    </location>
</feature>
<evidence type="ECO:0000256" key="6">
    <source>
        <dbReference type="RuleBase" id="RU366058"/>
    </source>
</evidence>
<dbReference type="Proteomes" id="UP000632377">
    <property type="component" value="Unassembled WGS sequence"/>
</dbReference>
<evidence type="ECO:0000256" key="4">
    <source>
        <dbReference type="ARBA" id="ARBA00022989"/>
    </source>
</evidence>
<feature type="domain" description="VTT" evidence="7">
    <location>
        <begin position="81"/>
        <end position="199"/>
    </location>
</feature>
<comment type="similarity">
    <text evidence="6">Belongs to the TVP38/TMEM64 family.</text>
</comment>
<protein>
    <recommendedName>
        <fullName evidence="6">TVP38/TMEM64 family membrane protein</fullName>
    </recommendedName>
</protein>
<dbReference type="RefSeq" id="WP_202749966.1">
    <property type="nucleotide sequence ID" value="NZ_JAESWC010000012.1"/>
</dbReference>
<keyword evidence="2 6" id="KW-1003">Cell membrane</keyword>
<feature type="transmembrane region" description="Helical" evidence="6">
    <location>
        <begin position="93"/>
        <end position="117"/>
    </location>
</feature>
<comment type="subcellular location">
    <subcellularLocation>
        <location evidence="1 6">Cell membrane</location>
        <topology evidence="1 6">Multi-pass membrane protein</topology>
    </subcellularLocation>
</comment>
<feature type="transmembrane region" description="Helical" evidence="6">
    <location>
        <begin position="179"/>
        <end position="197"/>
    </location>
</feature>
<evidence type="ECO:0000256" key="3">
    <source>
        <dbReference type="ARBA" id="ARBA00022692"/>
    </source>
</evidence>
<evidence type="ECO:0000256" key="1">
    <source>
        <dbReference type="ARBA" id="ARBA00004651"/>
    </source>
</evidence>
<reference evidence="8 9" key="1">
    <citation type="submission" date="2021-01" db="EMBL/GenBank/DDBJ databases">
        <title>Genome public.</title>
        <authorList>
            <person name="Liu C."/>
            <person name="Sun Q."/>
        </authorList>
    </citation>
    <scope>NUCLEOTIDE SEQUENCE [LARGE SCALE GENOMIC DNA]</scope>
    <source>
        <strain evidence="8 9">YIM B02515</strain>
    </source>
</reference>
<gene>
    <name evidence="8" type="ORF">JK636_15920</name>
</gene>
<evidence type="ECO:0000259" key="7">
    <source>
        <dbReference type="Pfam" id="PF09335"/>
    </source>
</evidence>
<sequence length="239" mass="26925">MLKKIRGYINKGFKFLYRNRGYFILALIAAIIILSAYEYYGQYFHELKNPKRIKKIVLSYGQYSVFAFLGLQVIQVIAFFIPGEVIQIAGGYIYGAFIGGLLTLLGITIGSAIVYIVSRAYGKPFIRKIISEKHFTFFDKLLRLGSIKYVVLLLYLIPGIPKDVLGYICGISDISFKDFIVYSTIGRIPGIFISAYFGSRMYSGHKGALIAIAVIMSLLFIVGVFKGEKIVKLMIKKEQ</sequence>
<accession>A0ABS1TCZ0</accession>
<keyword evidence="9" id="KW-1185">Reference proteome</keyword>
<feature type="transmembrane region" description="Helical" evidence="6">
    <location>
        <begin position="60"/>
        <end position="81"/>
    </location>
</feature>
<dbReference type="PANTHER" id="PTHR12677:SF59">
    <property type="entry name" value="GOLGI APPARATUS MEMBRANE PROTEIN TVP38-RELATED"/>
    <property type="match status" value="1"/>
</dbReference>
<evidence type="ECO:0000256" key="2">
    <source>
        <dbReference type="ARBA" id="ARBA00022475"/>
    </source>
</evidence>
<dbReference type="InterPro" id="IPR032816">
    <property type="entry name" value="VTT_dom"/>
</dbReference>
<name>A0ABS1TCZ0_9CLOT</name>
<keyword evidence="4 6" id="KW-1133">Transmembrane helix</keyword>
<proteinExistence type="inferred from homology"/>
<evidence type="ECO:0000256" key="5">
    <source>
        <dbReference type="ARBA" id="ARBA00023136"/>
    </source>
</evidence>
<dbReference type="Pfam" id="PF09335">
    <property type="entry name" value="VTT_dom"/>
    <property type="match status" value="1"/>
</dbReference>
<keyword evidence="5 6" id="KW-0472">Membrane</keyword>
<dbReference type="PANTHER" id="PTHR12677">
    <property type="entry name" value="GOLGI APPARATUS MEMBRANE PROTEIN TVP38-RELATED"/>
    <property type="match status" value="1"/>
</dbReference>
<keyword evidence="3 6" id="KW-0812">Transmembrane</keyword>
<evidence type="ECO:0000313" key="8">
    <source>
        <dbReference type="EMBL" id="MBL4937215.1"/>
    </source>
</evidence>
<comment type="caution">
    <text evidence="8">The sequence shown here is derived from an EMBL/GenBank/DDBJ whole genome shotgun (WGS) entry which is preliminary data.</text>
</comment>
<feature type="transmembrane region" description="Helical" evidence="6">
    <location>
        <begin position="209"/>
        <end position="227"/>
    </location>
</feature>
<dbReference type="EMBL" id="JAESWC010000012">
    <property type="protein sequence ID" value="MBL4937215.1"/>
    <property type="molecule type" value="Genomic_DNA"/>
</dbReference>